<sequence>MFLVGKSSIQTTNYDILSVKEDAKYEKIRPMYKSIVLSSHPDKLHSIRRHGMTPMKPKSCEILGDSKTWALYDHEMRDSEQYIDTTKDINLE</sequence>
<feature type="domain" description="J" evidence="1">
    <location>
        <begin position="12"/>
        <end position="76"/>
    </location>
</feature>
<dbReference type="STRING" id="218851.A0A2G5EZ39"/>
<protein>
    <recommendedName>
        <fullName evidence="1">J domain-containing protein</fullName>
    </recommendedName>
</protein>
<dbReference type="AlphaFoldDB" id="A0A2G5EZ39"/>
<reference evidence="2 3" key="1">
    <citation type="submission" date="2017-09" db="EMBL/GenBank/DDBJ databases">
        <title>WGS assembly of Aquilegia coerulea Goldsmith.</title>
        <authorList>
            <person name="Hodges S."/>
            <person name="Kramer E."/>
            <person name="Nordborg M."/>
            <person name="Tomkins J."/>
            <person name="Borevitz J."/>
            <person name="Derieg N."/>
            <person name="Yan J."/>
            <person name="Mihaltcheva S."/>
            <person name="Hayes R.D."/>
            <person name="Rokhsar D."/>
        </authorList>
    </citation>
    <scope>NUCLEOTIDE SEQUENCE [LARGE SCALE GENOMIC DNA]</scope>
    <source>
        <strain evidence="3">cv. Goldsmith</strain>
    </source>
</reference>
<organism evidence="2 3">
    <name type="scientific">Aquilegia coerulea</name>
    <name type="common">Rocky mountain columbine</name>
    <dbReference type="NCBI Taxonomy" id="218851"/>
    <lineage>
        <taxon>Eukaryota</taxon>
        <taxon>Viridiplantae</taxon>
        <taxon>Streptophyta</taxon>
        <taxon>Embryophyta</taxon>
        <taxon>Tracheophyta</taxon>
        <taxon>Spermatophyta</taxon>
        <taxon>Magnoliopsida</taxon>
        <taxon>Ranunculales</taxon>
        <taxon>Ranunculaceae</taxon>
        <taxon>Thalictroideae</taxon>
        <taxon>Aquilegia</taxon>
    </lineage>
</organism>
<dbReference type="OrthoDB" id="66964at2759"/>
<dbReference type="SUPFAM" id="SSF46565">
    <property type="entry name" value="Chaperone J-domain"/>
    <property type="match status" value="1"/>
</dbReference>
<accession>A0A2G5EZ39</accession>
<gene>
    <name evidence="2" type="ORF">AQUCO_00300483v1</name>
</gene>
<dbReference type="InterPro" id="IPR036869">
    <property type="entry name" value="J_dom_sf"/>
</dbReference>
<keyword evidence="3" id="KW-1185">Reference proteome</keyword>
<proteinExistence type="predicted"/>
<dbReference type="InterPro" id="IPR001623">
    <property type="entry name" value="DnaJ_domain"/>
</dbReference>
<evidence type="ECO:0000259" key="1">
    <source>
        <dbReference type="PROSITE" id="PS50076"/>
    </source>
</evidence>
<dbReference type="InParanoid" id="A0A2G5EZ39"/>
<evidence type="ECO:0000313" key="3">
    <source>
        <dbReference type="Proteomes" id="UP000230069"/>
    </source>
</evidence>
<dbReference type="PROSITE" id="PS50076">
    <property type="entry name" value="DNAJ_2"/>
    <property type="match status" value="1"/>
</dbReference>
<dbReference type="Gene3D" id="1.10.287.110">
    <property type="entry name" value="DnaJ domain"/>
    <property type="match status" value="1"/>
</dbReference>
<evidence type="ECO:0000313" key="2">
    <source>
        <dbReference type="EMBL" id="PIA60991.1"/>
    </source>
</evidence>
<dbReference type="Proteomes" id="UP000230069">
    <property type="component" value="Unassembled WGS sequence"/>
</dbReference>
<name>A0A2G5EZ39_AQUCA</name>
<dbReference type="Pfam" id="PF00226">
    <property type="entry name" value="DnaJ"/>
    <property type="match status" value="1"/>
</dbReference>
<dbReference type="EMBL" id="KZ305020">
    <property type="protein sequence ID" value="PIA60991.1"/>
    <property type="molecule type" value="Genomic_DNA"/>
</dbReference>